<comment type="caution">
    <text evidence="1">The sequence shown here is derived from an EMBL/GenBank/DDBJ whole genome shotgun (WGS) entry which is preliminary data.</text>
</comment>
<keyword evidence="2" id="KW-1185">Reference proteome</keyword>
<sequence>MFDKEVFVGRALQNGDNKFIISLGDKFLLKTLPFYDKYYYRRSEKELRLADEITYNELVERIIEDGKNSKVRFSE</sequence>
<reference evidence="1" key="1">
    <citation type="submission" date="2021-06" db="EMBL/GenBank/DDBJ databases">
        <authorList>
            <person name="Kallberg Y."/>
            <person name="Tangrot J."/>
            <person name="Rosling A."/>
        </authorList>
    </citation>
    <scope>NUCLEOTIDE SEQUENCE</scope>
    <source>
        <strain evidence="1">IN212</strain>
    </source>
</reference>
<evidence type="ECO:0000313" key="2">
    <source>
        <dbReference type="Proteomes" id="UP000789396"/>
    </source>
</evidence>
<dbReference type="Proteomes" id="UP000789396">
    <property type="component" value="Unassembled WGS sequence"/>
</dbReference>
<dbReference type="AlphaFoldDB" id="A0A9N9P163"/>
<dbReference type="EMBL" id="CAJVPZ010051100">
    <property type="protein sequence ID" value="CAG8778546.1"/>
    <property type="molecule type" value="Genomic_DNA"/>
</dbReference>
<name>A0A9N9P163_9GLOM</name>
<organism evidence="1 2">
    <name type="scientific">Racocetra fulgida</name>
    <dbReference type="NCBI Taxonomy" id="60492"/>
    <lineage>
        <taxon>Eukaryota</taxon>
        <taxon>Fungi</taxon>
        <taxon>Fungi incertae sedis</taxon>
        <taxon>Mucoromycota</taxon>
        <taxon>Glomeromycotina</taxon>
        <taxon>Glomeromycetes</taxon>
        <taxon>Diversisporales</taxon>
        <taxon>Gigasporaceae</taxon>
        <taxon>Racocetra</taxon>
    </lineage>
</organism>
<proteinExistence type="predicted"/>
<protein>
    <submittedName>
        <fullName evidence="1">17653_t:CDS:1</fullName>
    </submittedName>
</protein>
<accession>A0A9N9P163</accession>
<gene>
    <name evidence="1" type="ORF">RFULGI_LOCUS15611</name>
</gene>
<feature type="non-terminal residue" evidence="1">
    <location>
        <position position="75"/>
    </location>
</feature>
<evidence type="ECO:0000313" key="1">
    <source>
        <dbReference type="EMBL" id="CAG8778546.1"/>
    </source>
</evidence>